<dbReference type="PANTHER" id="PTHR35889:SF3">
    <property type="entry name" value="F-BOX DOMAIN-CONTAINING PROTEIN"/>
    <property type="match status" value="1"/>
</dbReference>
<name>A0A5B9MN70_9BACT</name>
<dbReference type="InterPro" id="IPR036909">
    <property type="entry name" value="Cyt_c-like_dom_sf"/>
</dbReference>
<dbReference type="GO" id="GO:0020037">
    <property type="term" value="F:heme binding"/>
    <property type="evidence" value="ECO:0007669"/>
    <property type="project" value="InterPro"/>
</dbReference>
<dbReference type="InterPro" id="IPR022655">
    <property type="entry name" value="DUF1553"/>
</dbReference>
<protein>
    <submittedName>
        <fullName evidence="6">Planctomycete cytochrome C</fullName>
    </submittedName>
</protein>
<feature type="signal peptide" evidence="2">
    <location>
        <begin position="1"/>
        <end position="16"/>
    </location>
</feature>
<dbReference type="PANTHER" id="PTHR35889">
    <property type="entry name" value="CYCLOINULO-OLIGOSACCHARIDE FRUCTANOTRANSFERASE-RELATED"/>
    <property type="match status" value="1"/>
</dbReference>
<feature type="domain" description="DUF1549" evidence="3">
    <location>
        <begin position="167"/>
        <end position="372"/>
    </location>
</feature>
<dbReference type="EMBL" id="CP036264">
    <property type="protein sequence ID" value="QEG01115.1"/>
    <property type="molecule type" value="Genomic_DNA"/>
</dbReference>
<feature type="domain" description="DUF1553" evidence="4">
    <location>
        <begin position="719"/>
        <end position="982"/>
    </location>
</feature>
<dbReference type="Pfam" id="PF07587">
    <property type="entry name" value="PSD1"/>
    <property type="match status" value="1"/>
</dbReference>
<feature type="chain" id="PRO_5023065094" evidence="2">
    <location>
        <begin position="17"/>
        <end position="1010"/>
    </location>
</feature>
<evidence type="ECO:0000313" key="6">
    <source>
        <dbReference type="EMBL" id="QEG01115.1"/>
    </source>
</evidence>
<gene>
    <name evidence="6" type="ORF">Mal15_51910</name>
</gene>
<dbReference type="InterPro" id="IPR011444">
    <property type="entry name" value="DUF1549"/>
</dbReference>
<feature type="domain" description="Cytochrome C Planctomycete-type" evidence="5">
    <location>
        <begin position="57"/>
        <end position="117"/>
    </location>
</feature>
<evidence type="ECO:0000256" key="2">
    <source>
        <dbReference type="SAM" id="SignalP"/>
    </source>
</evidence>
<dbReference type="KEGG" id="smam:Mal15_51910"/>
<proteinExistence type="predicted"/>
<accession>A0A5B9MN70</accession>
<dbReference type="InterPro" id="IPR011429">
    <property type="entry name" value="Cyt_c_Planctomycete-type"/>
</dbReference>
<organism evidence="6 7">
    <name type="scientific">Stieleria maiorica</name>
    <dbReference type="NCBI Taxonomy" id="2795974"/>
    <lineage>
        <taxon>Bacteria</taxon>
        <taxon>Pseudomonadati</taxon>
        <taxon>Planctomycetota</taxon>
        <taxon>Planctomycetia</taxon>
        <taxon>Pirellulales</taxon>
        <taxon>Pirellulaceae</taxon>
        <taxon>Stieleria</taxon>
    </lineage>
</organism>
<dbReference type="Pfam" id="PF07583">
    <property type="entry name" value="PSCyt2"/>
    <property type="match status" value="1"/>
</dbReference>
<evidence type="ECO:0000259" key="3">
    <source>
        <dbReference type="Pfam" id="PF07583"/>
    </source>
</evidence>
<dbReference type="Pfam" id="PF07635">
    <property type="entry name" value="PSCyt1"/>
    <property type="match status" value="1"/>
</dbReference>
<dbReference type="AlphaFoldDB" id="A0A5B9MN70"/>
<dbReference type="GO" id="GO:0009055">
    <property type="term" value="F:electron transfer activity"/>
    <property type="evidence" value="ECO:0007669"/>
    <property type="project" value="InterPro"/>
</dbReference>
<reference evidence="6 7" key="1">
    <citation type="submission" date="2019-02" db="EMBL/GenBank/DDBJ databases">
        <title>Planctomycetal bacteria perform biofilm scaping via a novel small molecule.</title>
        <authorList>
            <person name="Jeske O."/>
            <person name="Boedeker C."/>
            <person name="Wiegand S."/>
            <person name="Breitling P."/>
            <person name="Kallscheuer N."/>
            <person name="Jogler M."/>
            <person name="Rohde M."/>
            <person name="Petersen J."/>
            <person name="Medema M.H."/>
            <person name="Surup F."/>
            <person name="Jogler C."/>
        </authorList>
    </citation>
    <scope>NUCLEOTIDE SEQUENCE [LARGE SCALE GENOMIC DNA]</scope>
    <source>
        <strain evidence="6 7">Mal15</strain>
    </source>
</reference>
<evidence type="ECO:0000256" key="1">
    <source>
        <dbReference type="SAM" id="MobiDB-lite"/>
    </source>
</evidence>
<dbReference type="SUPFAM" id="SSF46626">
    <property type="entry name" value="Cytochrome c"/>
    <property type="match status" value="1"/>
</dbReference>
<evidence type="ECO:0000259" key="4">
    <source>
        <dbReference type="Pfam" id="PF07587"/>
    </source>
</evidence>
<evidence type="ECO:0000313" key="7">
    <source>
        <dbReference type="Proteomes" id="UP000321353"/>
    </source>
</evidence>
<dbReference type="Proteomes" id="UP000321353">
    <property type="component" value="Chromosome"/>
</dbReference>
<keyword evidence="7" id="KW-1185">Reference proteome</keyword>
<evidence type="ECO:0000259" key="5">
    <source>
        <dbReference type="Pfam" id="PF07635"/>
    </source>
</evidence>
<keyword evidence="2" id="KW-0732">Signal</keyword>
<feature type="region of interest" description="Disordered" evidence="1">
    <location>
        <begin position="17"/>
        <end position="43"/>
    </location>
</feature>
<sequence precursor="true">MRHLLAVLLVAGTSNASTLATDDSRPPGSPDSPDSAGPDFNRLDFNRDVRPILAKHCFTCHGPDEDAREAGLRLDTQSGSRQDLGGYQAVQPGAADESELFLRVTSDDEDLRMPPSEGHPPLSESDIATLRRWIDSGGRYEVHWAFQAATEPPLPAVEHPDWCRGAIDRFVLHRMEQHGLSPGGDAEPVALIRRVYMDLLGTTPSPEEVRRFVSDTRPDAYEALVDRLLSAPEYGERFARPWLDLARYSDTNGYEKDRPRTIWPYRDWVIDAINADKPFDEFSVEQLAGDMLPDATRFQRIATGFHRNTMLNEEGGIDPLEFRFYAMVDRVATTGTVWMGLTTGCAQCHTHKYDPLTHTDYYAMMALMDNADEPELNADPQAVIEQRESLQQQIEKREQEIVDGVLLCDDADAALRGALETWLTERSDRVSNWTTVAPDQLESTMPTLTVLGDGAVLASGDATKRDVYTLTMPAIDSDRPVTAIRIEALAHPTLPAKGPGLAFYEGRRGDFFLSELDVSVGETPIAIAAGTTSVPGAKPGNGKTYPGNVFDGDGSTGWSIPGDAGQTHRLVIPLDPPTRLDQTWTLEMLFERHYVAGLGHFRIDVTTDANPQAMQISSDLQRELVQSKTSAAMSPDLKRALALEFMRGAPEMAAHRKPIEALRKQIPDDIRTLVMQERPATNPRITRRRHRGEYLQSKEVVQGAVPEFLGTGAYDAPTDRLELARWLVSDANPLVGRVTANRAWREFFGTGIVRTAGDFGTQSESPSHPDLIDYLDARLRDNSADGNRWSIKRLHREIVLSSTYRQAIGTPPATDPDNRLLSVFPYRRYDAERIRDAFLSASGLLSRKVGGPSVYPPQPLAVVQMAYGNAAWPTSTGADRFRRSLYTYSKRTAPFAAMTTFDAPSGELCIARRDSSTTPLQALTLLNDEMYLEIAAGLAEQAVRDANENNANPTPGQIAKQLFRRILVRSPSDGELDAIVAFYRSQTEHGQPWMLVARALMNTDEAITTP</sequence>